<evidence type="ECO:0000256" key="1">
    <source>
        <dbReference type="SAM" id="SignalP"/>
    </source>
</evidence>
<dbReference type="AlphaFoldDB" id="A0A7G9QS47"/>
<dbReference type="KEGG" id="tbv:H9L17_13470"/>
<protein>
    <recommendedName>
        <fullName evidence="2">DUF5916 domain-containing protein</fullName>
    </recommendedName>
</protein>
<keyword evidence="4" id="KW-1185">Reference proteome</keyword>
<sequence length="756" mass="84403">MTSKPLRVLAFASLFALYLPAFADDAPAPAANAKIKIDGVIDPAEWQGARHITDFRDTQPLTGAPGSLPTEAWVMATPEGLAVAFRAVQPVGVPRTMQKIQRDEQAQVDRVNLMVDFEGDGRTGYNFMVSASNGINDAVITNQSQFSTDWDGNWQHAASSDAEGWSAEMLIPWYIAPMAKGADGKRAFRIYLDRVVGATGERMAWPQASFERPRFLSDFAPIEVPAYNTALLAITPYASGLYDNVRHDSTFDGGADIFWKPNGQFQLTATINPDFGQVESDDLVVNFGANETFYSDKRPFFTENQGLFDFTTPSDFSQLLYTRRVGGPNDDGSGPGDITAALKFNGNVGSTKYGMFLAEEGDPVGRSFRALRLVHDFSQQNVGVMLTQVEHPYLDRTANVLGVDHDWRPSARWTVRTRLIASDIEQAGQETRGSGATVWADYEMERGWRQQYMAMHFGDSLEINDFGYLSRNNLNYGHYQVSKRITDLPADSAFASHDWRARVSFTDNDHGMALQRQFRLSRQSQLRDGSNLYGQINVNSAGFDDRITRGRNPLRMPANFNSHFEFSRPRKGAWAFDAYTDVMSGGLAGNHRIGWSAGVAPTWFASDALSFTLDLSAEHVADWMVWQGGNTVGEYDERSVQLDGAINWNIDDRQELRVKLQALGLEARARQGWDAQPDGGVLASAAPVGDFSLRNLGFQIRYRYELAPLSYVYVVYGRGGDMFNEYWQPSERLLGDAFSLRDAEQLVVKFTYRFEL</sequence>
<feature type="chain" id="PRO_5028955534" description="DUF5916 domain-containing protein" evidence="1">
    <location>
        <begin position="24"/>
        <end position="756"/>
    </location>
</feature>
<dbReference type="InterPro" id="IPR045670">
    <property type="entry name" value="DUF5916"/>
</dbReference>
<reference evidence="3 4" key="1">
    <citation type="submission" date="2020-08" db="EMBL/GenBank/DDBJ databases">
        <title>Genome sequence of Thermomonas brevis KACC 16975T.</title>
        <authorList>
            <person name="Hyun D.-W."/>
            <person name="Bae J.-W."/>
        </authorList>
    </citation>
    <scope>NUCLEOTIDE SEQUENCE [LARGE SCALE GENOMIC DNA]</scope>
    <source>
        <strain evidence="3 4">KACC 16975</strain>
    </source>
</reference>
<keyword evidence="1" id="KW-0732">Signal</keyword>
<name>A0A7G9QS47_9GAMM</name>
<dbReference type="Pfam" id="PF19313">
    <property type="entry name" value="DUF5916"/>
    <property type="match status" value="2"/>
</dbReference>
<dbReference type="RefSeq" id="WP_187569934.1">
    <property type="nucleotide sequence ID" value="NZ_CP060711.1"/>
</dbReference>
<evidence type="ECO:0000313" key="3">
    <source>
        <dbReference type="EMBL" id="QNN46172.1"/>
    </source>
</evidence>
<evidence type="ECO:0000259" key="2">
    <source>
        <dbReference type="Pfam" id="PF19313"/>
    </source>
</evidence>
<feature type="domain" description="DUF5916" evidence="2">
    <location>
        <begin position="232"/>
        <end position="328"/>
    </location>
</feature>
<dbReference type="Proteomes" id="UP000515977">
    <property type="component" value="Chromosome"/>
</dbReference>
<proteinExistence type="predicted"/>
<organism evidence="3 4">
    <name type="scientific">Thermomonas brevis</name>
    <dbReference type="NCBI Taxonomy" id="215691"/>
    <lineage>
        <taxon>Bacteria</taxon>
        <taxon>Pseudomonadati</taxon>
        <taxon>Pseudomonadota</taxon>
        <taxon>Gammaproteobacteria</taxon>
        <taxon>Lysobacterales</taxon>
        <taxon>Lysobacteraceae</taxon>
        <taxon>Thermomonas</taxon>
    </lineage>
</organism>
<dbReference type="Gene3D" id="2.60.40.1190">
    <property type="match status" value="1"/>
</dbReference>
<accession>A0A7G9QS47</accession>
<dbReference type="SUPFAM" id="SSF49344">
    <property type="entry name" value="CBD9-like"/>
    <property type="match status" value="1"/>
</dbReference>
<dbReference type="EMBL" id="CP060711">
    <property type="protein sequence ID" value="QNN46172.1"/>
    <property type="molecule type" value="Genomic_DNA"/>
</dbReference>
<evidence type="ECO:0000313" key="4">
    <source>
        <dbReference type="Proteomes" id="UP000515977"/>
    </source>
</evidence>
<gene>
    <name evidence="3" type="ORF">H9L17_13470</name>
</gene>
<feature type="signal peptide" evidence="1">
    <location>
        <begin position="1"/>
        <end position="23"/>
    </location>
</feature>
<feature type="domain" description="DUF5916" evidence="2">
    <location>
        <begin position="387"/>
        <end position="726"/>
    </location>
</feature>